<dbReference type="PROSITE" id="PS51257">
    <property type="entry name" value="PROKAR_LIPOPROTEIN"/>
    <property type="match status" value="1"/>
</dbReference>
<dbReference type="Proteomes" id="UP001342314">
    <property type="component" value="Unassembled WGS sequence"/>
</dbReference>
<accession>A0AAV5GP91</accession>
<keyword evidence="3" id="KW-1185">Reference proteome</keyword>
<feature type="compositionally biased region" description="Basic residues" evidence="1">
    <location>
        <begin position="153"/>
        <end position="167"/>
    </location>
</feature>
<name>A0AAV5GP91_9BASI</name>
<feature type="compositionally biased region" description="Acidic residues" evidence="1">
    <location>
        <begin position="185"/>
        <end position="195"/>
    </location>
</feature>
<protein>
    <submittedName>
        <fullName evidence="2">Uncharacterized protein</fullName>
    </submittedName>
</protein>
<feature type="compositionally biased region" description="Basic and acidic residues" evidence="1">
    <location>
        <begin position="196"/>
        <end position="219"/>
    </location>
</feature>
<organism evidence="2 3">
    <name type="scientific">Rhodotorula paludigena</name>
    <dbReference type="NCBI Taxonomy" id="86838"/>
    <lineage>
        <taxon>Eukaryota</taxon>
        <taxon>Fungi</taxon>
        <taxon>Dikarya</taxon>
        <taxon>Basidiomycota</taxon>
        <taxon>Pucciniomycotina</taxon>
        <taxon>Microbotryomycetes</taxon>
        <taxon>Sporidiobolales</taxon>
        <taxon>Sporidiobolaceae</taxon>
        <taxon>Rhodotorula</taxon>
    </lineage>
</organism>
<evidence type="ECO:0000256" key="1">
    <source>
        <dbReference type="SAM" id="MobiDB-lite"/>
    </source>
</evidence>
<evidence type="ECO:0000313" key="2">
    <source>
        <dbReference type="EMBL" id="GJN90832.1"/>
    </source>
</evidence>
<sequence length="219" mass="23556">MKAATELIVSLSTVFGTIALALGLASCRFAYRRHKRARAAPVDPVYEETQVTLGAAGQGGADLDSGKEDKERWFGGAWGVTPVAKPGPGGTAEYLGGWFGLDAPSNAGWSAHPDPSPLTGDPAAIIPVMRESHFSRASRATRRAAKVADKLRALKGKTTKEKKKPRVSKTSEFAEFERRAGDAQELSEAEGDEDEKLGNAKEQQRHKGAEDEAKERLVR</sequence>
<reference evidence="2 3" key="1">
    <citation type="submission" date="2021-12" db="EMBL/GenBank/DDBJ databases">
        <title>High titer production of polyol ester of fatty acids by Rhodotorula paludigena BS15 towards product separation-free biomass refinery.</title>
        <authorList>
            <person name="Mano J."/>
            <person name="Ono H."/>
            <person name="Tanaka T."/>
            <person name="Naito K."/>
            <person name="Sushida H."/>
            <person name="Ike M."/>
            <person name="Tokuyasu K."/>
            <person name="Kitaoka M."/>
        </authorList>
    </citation>
    <scope>NUCLEOTIDE SEQUENCE [LARGE SCALE GENOMIC DNA]</scope>
    <source>
        <strain evidence="2 3">BS15</strain>
    </source>
</reference>
<evidence type="ECO:0000313" key="3">
    <source>
        <dbReference type="Proteomes" id="UP001342314"/>
    </source>
</evidence>
<gene>
    <name evidence="2" type="ORF">Rhopal_003846-T1</name>
</gene>
<feature type="region of interest" description="Disordered" evidence="1">
    <location>
        <begin position="134"/>
        <end position="219"/>
    </location>
</feature>
<dbReference type="AlphaFoldDB" id="A0AAV5GP91"/>
<dbReference type="EMBL" id="BQKY01000007">
    <property type="protein sequence ID" value="GJN90832.1"/>
    <property type="molecule type" value="Genomic_DNA"/>
</dbReference>
<proteinExistence type="predicted"/>
<comment type="caution">
    <text evidence="2">The sequence shown here is derived from an EMBL/GenBank/DDBJ whole genome shotgun (WGS) entry which is preliminary data.</text>
</comment>